<proteinExistence type="inferred from homology"/>
<comment type="catalytic activity">
    <reaction evidence="10">
        <text>guanosine(966) in 16S rRNA + S-adenosyl-L-methionine = N(2)-methylguanosine(966) in 16S rRNA + S-adenosyl-L-homocysteine + H(+)</text>
        <dbReference type="Rhea" id="RHEA:23548"/>
        <dbReference type="Rhea" id="RHEA-COMP:10211"/>
        <dbReference type="Rhea" id="RHEA-COMP:10212"/>
        <dbReference type="ChEBI" id="CHEBI:15378"/>
        <dbReference type="ChEBI" id="CHEBI:57856"/>
        <dbReference type="ChEBI" id="CHEBI:59789"/>
        <dbReference type="ChEBI" id="CHEBI:74269"/>
        <dbReference type="ChEBI" id="CHEBI:74481"/>
        <dbReference type="EC" id="2.1.1.171"/>
    </reaction>
</comment>
<evidence type="ECO:0000256" key="10">
    <source>
        <dbReference type="ARBA" id="ARBA00048326"/>
    </source>
</evidence>
<dbReference type="CDD" id="cd02440">
    <property type="entry name" value="AdoMet_MTases"/>
    <property type="match status" value="1"/>
</dbReference>
<reference evidence="11 12" key="1">
    <citation type="journal article" date="2019" name="Int. J. Syst. Evol. Microbiol.">
        <title>The Global Catalogue of Microorganisms (GCM) 10K type strain sequencing project: providing services to taxonomists for standard genome sequencing and annotation.</title>
        <authorList>
            <consortium name="The Broad Institute Genomics Platform"/>
            <consortium name="The Broad Institute Genome Sequencing Center for Infectious Disease"/>
            <person name="Wu L."/>
            <person name="Ma J."/>
        </authorList>
    </citation>
    <scope>NUCLEOTIDE SEQUENCE [LARGE SCALE GENOMIC DNA]</scope>
    <source>
        <strain evidence="11 12">JCM 15896</strain>
    </source>
</reference>
<comment type="caution">
    <text evidence="11">The sequence shown here is derived from an EMBL/GenBank/DDBJ whole genome shotgun (WGS) entry which is preliminary data.</text>
</comment>
<evidence type="ECO:0000256" key="5">
    <source>
        <dbReference type="ARBA" id="ARBA00022603"/>
    </source>
</evidence>
<evidence type="ECO:0000256" key="9">
    <source>
        <dbReference type="ARBA" id="ARBA00033371"/>
    </source>
</evidence>
<dbReference type="SUPFAM" id="SSF53335">
    <property type="entry name" value="S-adenosyl-L-methionine-dependent methyltransferases"/>
    <property type="match status" value="1"/>
</dbReference>
<dbReference type="PANTHER" id="PTHR43542:SF1">
    <property type="entry name" value="METHYLTRANSFERASE"/>
    <property type="match status" value="1"/>
</dbReference>
<evidence type="ECO:0000313" key="11">
    <source>
        <dbReference type="EMBL" id="GAA0854532.1"/>
    </source>
</evidence>
<evidence type="ECO:0000256" key="2">
    <source>
        <dbReference type="ARBA" id="ARBA00005269"/>
    </source>
</evidence>
<evidence type="ECO:0000256" key="6">
    <source>
        <dbReference type="ARBA" id="ARBA00022679"/>
    </source>
</evidence>
<dbReference type="InterPro" id="IPR029063">
    <property type="entry name" value="SAM-dependent_MTases_sf"/>
</dbReference>
<evidence type="ECO:0000256" key="4">
    <source>
        <dbReference type="ARBA" id="ARBA00013682"/>
    </source>
</evidence>
<evidence type="ECO:0000256" key="1">
    <source>
        <dbReference type="ARBA" id="ARBA00002649"/>
    </source>
</evidence>
<accession>A0ABN1LEH9</accession>
<dbReference type="Gene3D" id="3.40.50.150">
    <property type="entry name" value="Vaccinia Virus protein VP39"/>
    <property type="match status" value="1"/>
</dbReference>
<evidence type="ECO:0000256" key="7">
    <source>
        <dbReference type="ARBA" id="ARBA00022691"/>
    </source>
</evidence>
<comment type="function">
    <text evidence="1">Specifically methylates the guanine in position 966 of 16S rRNA in the assembled 30S particle.</text>
</comment>
<name>A0ABN1LEH9_9ALTE</name>
<dbReference type="EC" id="2.1.1.171" evidence="3"/>
<dbReference type="InterPro" id="IPR004398">
    <property type="entry name" value="RNA_MeTrfase_RsmD"/>
</dbReference>
<evidence type="ECO:0000313" key="12">
    <source>
        <dbReference type="Proteomes" id="UP001500359"/>
    </source>
</evidence>
<dbReference type="Pfam" id="PF03602">
    <property type="entry name" value="Cons_hypoth95"/>
    <property type="match status" value="1"/>
</dbReference>
<dbReference type="Proteomes" id="UP001500359">
    <property type="component" value="Unassembled WGS sequence"/>
</dbReference>
<organism evidence="11 12">
    <name type="scientific">Aliiglaciecola litoralis</name>
    <dbReference type="NCBI Taxonomy" id="582857"/>
    <lineage>
        <taxon>Bacteria</taxon>
        <taxon>Pseudomonadati</taxon>
        <taxon>Pseudomonadota</taxon>
        <taxon>Gammaproteobacteria</taxon>
        <taxon>Alteromonadales</taxon>
        <taxon>Alteromonadaceae</taxon>
        <taxon>Aliiglaciecola</taxon>
    </lineage>
</organism>
<keyword evidence="7" id="KW-0949">S-adenosyl-L-methionine</keyword>
<gene>
    <name evidence="11" type="ORF">GCM10009114_10740</name>
</gene>
<keyword evidence="12" id="KW-1185">Reference proteome</keyword>
<comment type="similarity">
    <text evidence="2">Belongs to the methyltransferase superfamily. RsmD family.</text>
</comment>
<evidence type="ECO:0000256" key="8">
    <source>
        <dbReference type="ARBA" id="ARBA00031268"/>
    </source>
</evidence>
<dbReference type="EMBL" id="BAAAFD010000002">
    <property type="protein sequence ID" value="GAA0854532.1"/>
    <property type="molecule type" value="Genomic_DNA"/>
</dbReference>
<dbReference type="PROSITE" id="PS00092">
    <property type="entry name" value="N6_MTASE"/>
    <property type="match status" value="1"/>
</dbReference>
<protein>
    <recommendedName>
        <fullName evidence="4">Ribosomal RNA small subunit methyltransferase D</fullName>
        <ecNumber evidence="3">2.1.1.171</ecNumber>
    </recommendedName>
    <alternativeName>
        <fullName evidence="8">16S rRNA m2G966 methyltransferase</fullName>
    </alternativeName>
    <alternativeName>
        <fullName evidence="9">rRNA (guanine-N(2)-)-methyltransferase</fullName>
    </alternativeName>
</protein>
<dbReference type="PANTHER" id="PTHR43542">
    <property type="entry name" value="METHYLTRANSFERASE"/>
    <property type="match status" value="1"/>
</dbReference>
<keyword evidence="6" id="KW-0808">Transferase</keyword>
<keyword evidence="5" id="KW-0489">Methyltransferase</keyword>
<dbReference type="InterPro" id="IPR002052">
    <property type="entry name" value="DNA_methylase_N6_adenine_CS"/>
</dbReference>
<sequence>MFAGSGSLGFEALSRYAKWCTFIEMAPQAANNIKQNLQTLKIDHSAAEVKQGDAFALCASLPQQFDLIFIDPPFHQQLVPRALDVLIHNNVLAKGALIYVECERQASTYSAPDNWQLIKQKDTSNLSSRLFELNDS</sequence>
<evidence type="ECO:0000256" key="3">
    <source>
        <dbReference type="ARBA" id="ARBA00012141"/>
    </source>
</evidence>